<dbReference type="SUPFAM" id="SSF52172">
    <property type="entry name" value="CheY-like"/>
    <property type="match status" value="1"/>
</dbReference>
<protein>
    <submittedName>
        <fullName evidence="5">Putative response regulator</fullName>
    </submittedName>
</protein>
<feature type="modified residue" description="4-aspartylphosphate" evidence="2">
    <location>
        <position position="53"/>
    </location>
</feature>
<dbReference type="PROSITE" id="PS50930">
    <property type="entry name" value="HTH_LYTTR"/>
    <property type="match status" value="1"/>
</dbReference>
<dbReference type="InterPro" id="IPR046947">
    <property type="entry name" value="LytR-like"/>
</dbReference>
<reference evidence="5 6" key="1">
    <citation type="submission" date="2006-02" db="EMBL/GenBank/DDBJ databases">
        <authorList>
            <person name="Pinhassi J."/>
            <person name="Pedros-Alio C."/>
            <person name="Ferriera S."/>
            <person name="Johnson J."/>
            <person name="Kravitz S."/>
            <person name="Halpern A."/>
            <person name="Remington K."/>
            <person name="Beeson K."/>
            <person name="Tran B."/>
            <person name="Rogers Y.-H."/>
            <person name="Friedman R."/>
            <person name="Venter J.C."/>
        </authorList>
    </citation>
    <scope>NUCLEOTIDE SEQUENCE [LARGE SCALE GENOMIC DNA]</scope>
    <source>
        <strain evidence="5 6">MED297</strain>
    </source>
</reference>
<comment type="caution">
    <text evidence="5">The sequence shown here is derived from an EMBL/GenBank/DDBJ whole genome shotgun (WGS) entry which is preliminary data.</text>
</comment>
<evidence type="ECO:0000313" key="5">
    <source>
        <dbReference type="EMBL" id="EAR09108.1"/>
    </source>
</evidence>
<dbReference type="FunFam" id="3.40.50.2300:FF:000051">
    <property type="entry name" value="Two-component response regulator yehT"/>
    <property type="match status" value="1"/>
</dbReference>
<dbReference type="SMART" id="SM00850">
    <property type="entry name" value="LytTR"/>
    <property type="match status" value="1"/>
</dbReference>
<keyword evidence="6" id="KW-1185">Reference proteome</keyword>
<dbReference type="PROSITE" id="PS50110">
    <property type="entry name" value="RESPONSE_REGULATORY"/>
    <property type="match status" value="1"/>
</dbReference>
<evidence type="ECO:0000259" key="3">
    <source>
        <dbReference type="PROSITE" id="PS50110"/>
    </source>
</evidence>
<evidence type="ECO:0000313" key="6">
    <source>
        <dbReference type="Proteomes" id="UP000005953"/>
    </source>
</evidence>
<dbReference type="GO" id="GO:0000156">
    <property type="term" value="F:phosphorelay response regulator activity"/>
    <property type="evidence" value="ECO:0007669"/>
    <property type="project" value="InterPro"/>
</dbReference>
<dbReference type="HOGENOM" id="CLU_000445_14_1_6"/>
<dbReference type="Proteomes" id="UP000005953">
    <property type="component" value="Unassembled WGS sequence"/>
</dbReference>
<dbReference type="OrthoDB" id="236568at2"/>
<dbReference type="RefSeq" id="WP_008043829.1">
    <property type="nucleotide sequence ID" value="NZ_CH724150.1"/>
</dbReference>
<dbReference type="InterPro" id="IPR001789">
    <property type="entry name" value="Sig_transdc_resp-reg_receiver"/>
</dbReference>
<dbReference type="GO" id="GO:0003677">
    <property type="term" value="F:DNA binding"/>
    <property type="evidence" value="ECO:0007669"/>
    <property type="project" value="InterPro"/>
</dbReference>
<evidence type="ECO:0000256" key="1">
    <source>
        <dbReference type="ARBA" id="ARBA00023012"/>
    </source>
</evidence>
<dbReference type="PANTHER" id="PTHR37299">
    <property type="entry name" value="TRANSCRIPTIONAL REGULATOR-RELATED"/>
    <property type="match status" value="1"/>
</dbReference>
<sequence>MRVFIVDDEMLAREELKDLLAEFDQVEVVGEFSNGVECLKALPKHRPDVLFLDIEMPMISGLELASMIDPESAPDIVFVTAYDQFAIQAFEQNAVDYLLKPVQSVRLQQCLERLSQRSQQQAPAFERLVQDRCLTLIPCHQGASARLVRLDAFEYAYSDVAGVHLWDGQGQVHTHLTLKVLEDRTPMLRCHRQYLVLPQAIREIRQEDDGNAVVLTMSGQELPVSRRYFKALRDLFSIN</sequence>
<dbReference type="SMART" id="SM00448">
    <property type="entry name" value="REC"/>
    <property type="match status" value="1"/>
</dbReference>
<dbReference type="InterPro" id="IPR007492">
    <property type="entry name" value="LytTR_DNA-bd_dom"/>
</dbReference>
<dbReference type="InterPro" id="IPR011006">
    <property type="entry name" value="CheY-like_superfamily"/>
</dbReference>
<feature type="domain" description="Response regulatory" evidence="3">
    <location>
        <begin position="2"/>
        <end position="115"/>
    </location>
</feature>
<feature type="domain" description="HTH LytTR-type" evidence="4">
    <location>
        <begin position="170"/>
        <end position="238"/>
    </location>
</feature>
<dbReference type="Gene3D" id="2.40.50.1020">
    <property type="entry name" value="LytTr DNA-binding domain"/>
    <property type="match status" value="1"/>
</dbReference>
<dbReference type="EMBL" id="AAOE01000013">
    <property type="protein sequence ID" value="EAR09108.1"/>
    <property type="molecule type" value="Genomic_DNA"/>
</dbReference>
<gene>
    <name evidence="5" type="ORF">MED297_17238</name>
</gene>
<accession>A4BFL3</accession>
<dbReference type="Pfam" id="PF00072">
    <property type="entry name" value="Response_reg"/>
    <property type="match status" value="1"/>
</dbReference>
<dbReference type="AlphaFoldDB" id="A4BFL3"/>
<dbReference type="CDD" id="cd17532">
    <property type="entry name" value="REC_LytTR_AlgR-like"/>
    <property type="match status" value="1"/>
</dbReference>
<dbReference type="NCBIfam" id="NF008677">
    <property type="entry name" value="PRK11697.1"/>
    <property type="match status" value="1"/>
</dbReference>
<proteinExistence type="predicted"/>
<evidence type="ECO:0000256" key="2">
    <source>
        <dbReference type="PROSITE-ProRule" id="PRU00169"/>
    </source>
</evidence>
<name>A4BFL3_9GAMM</name>
<dbReference type="Gene3D" id="3.40.50.2300">
    <property type="match status" value="1"/>
</dbReference>
<dbReference type="Pfam" id="PF04397">
    <property type="entry name" value="LytTR"/>
    <property type="match status" value="1"/>
</dbReference>
<keyword evidence="1" id="KW-0902">Two-component regulatory system</keyword>
<organism evidence="5 6">
    <name type="scientific">Reinekea blandensis MED297</name>
    <dbReference type="NCBI Taxonomy" id="314283"/>
    <lineage>
        <taxon>Bacteria</taxon>
        <taxon>Pseudomonadati</taxon>
        <taxon>Pseudomonadota</taxon>
        <taxon>Gammaproteobacteria</taxon>
        <taxon>Oceanospirillales</taxon>
        <taxon>Saccharospirillaceae</taxon>
        <taxon>Reinekea</taxon>
    </lineage>
</organism>
<dbReference type="PANTHER" id="PTHR37299:SF1">
    <property type="entry name" value="STAGE 0 SPORULATION PROTEIN A HOMOLOG"/>
    <property type="match status" value="1"/>
</dbReference>
<evidence type="ECO:0000259" key="4">
    <source>
        <dbReference type="PROSITE" id="PS50930"/>
    </source>
</evidence>
<keyword evidence="2" id="KW-0597">Phosphoprotein</keyword>
<dbReference type="STRING" id="314283.MED297_17238"/>